<comment type="caution">
    <text evidence="21">The sequence shown here is derived from an EMBL/GenBank/DDBJ whole genome shotgun (WGS) entry which is preliminary data.</text>
</comment>
<keyword evidence="4" id="KW-0328">Glycosyltransferase</keyword>
<evidence type="ECO:0000256" key="7">
    <source>
        <dbReference type="ARBA" id="ARBA00022801"/>
    </source>
</evidence>
<evidence type="ECO:0000313" key="21">
    <source>
        <dbReference type="EMBL" id="CAF0827494.1"/>
    </source>
</evidence>
<keyword evidence="9 19" id="KW-1133">Transmembrane helix</keyword>
<evidence type="ECO:0000256" key="18">
    <source>
        <dbReference type="ARBA" id="ARBA00079982"/>
    </source>
</evidence>
<dbReference type="OrthoDB" id="115198at2759"/>
<dbReference type="GO" id="GO:0005975">
    <property type="term" value="P:carbohydrate metabolic process"/>
    <property type="evidence" value="ECO:0007669"/>
    <property type="project" value="InterPro"/>
</dbReference>
<name>A0A813UUA6_9BILA</name>
<dbReference type="FunFam" id="1.50.10.10:FF:000023">
    <property type="entry name" value="Protein-glucosylgalactosylhydroxylysine glucosidase"/>
    <property type="match status" value="1"/>
</dbReference>
<dbReference type="EMBL" id="CAJOBC010000676">
    <property type="protein sequence ID" value="CAF3613994.1"/>
    <property type="molecule type" value="Genomic_DNA"/>
</dbReference>
<dbReference type="FunFam" id="3.90.550.50:FF:000001">
    <property type="entry name" value="Hexosyltransferase"/>
    <property type="match status" value="1"/>
</dbReference>
<keyword evidence="11 19" id="KW-0472">Membrane</keyword>
<dbReference type="SUPFAM" id="SSF48208">
    <property type="entry name" value="Six-hairpin glycosidases"/>
    <property type="match status" value="1"/>
</dbReference>
<dbReference type="PANTHER" id="PTHR11051">
    <property type="entry name" value="GLYCOSYL HYDROLASE-RELATED"/>
    <property type="match status" value="1"/>
</dbReference>
<dbReference type="PANTHER" id="PTHR11051:SF8">
    <property type="entry name" value="PROTEIN-GLUCOSYLGALACTOSYLHYDROXYLYSINE GLUCOSIDASE"/>
    <property type="match status" value="1"/>
</dbReference>
<evidence type="ECO:0000256" key="11">
    <source>
        <dbReference type="ARBA" id="ARBA00023136"/>
    </source>
</evidence>
<organism evidence="21 23">
    <name type="scientific">Didymodactylos carnosus</name>
    <dbReference type="NCBI Taxonomy" id="1234261"/>
    <lineage>
        <taxon>Eukaryota</taxon>
        <taxon>Metazoa</taxon>
        <taxon>Spiralia</taxon>
        <taxon>Gnathifera</taxon>
        <taxon>Rotifera</taxon>
        <taxon>Eurotatoria</taxon>
        <taxon>Bdelloidea</taxon>
        <taxon>Philodinida</taxon>
        <taxon>Philodinidae</taxon>
        <taxon>Didymodactylos</taxon>
    </lineage>
</organism>
<keyword evidence="23" id="KW-1185">Reference proteome</keyword>
<feature type="domain" description="Glycoside hydrolase family 65 central catalytic" evidence="20">
    <location>
        <begin position="1"/>
        <end position="153"/>
    </location>
</feature>
<keyword evidence="10" id="KW-0333">Golgi apparatus</keyword>
<dbReference type="Proteomes" id="UP000681722">
    <property type="component" value="Unassembled WGS sequence"/>
</dbReference>
<keyword evidence="8" id="KW-0735">Signal-anchor</keyword>
<evidence type="ECO:0000313" key="22">
    <source>
        <dbReference type="EMBL" id="CAF3613994.1"/>
    </source>
</evidence>
<keyword evidence="12" id="KW-0325">Glycoprotein</keyword>
<dbReference type="GO" id="GO:0047402">
    <property type="term" value="F:protein-glucosylgalactosylhydroxylysine glucosidase activity"/>
    <property type="evidence" value="ECO:0007669"/>
    <property type="project" value="UniProtKB-EC"/>
</dbReference>
<evidence type="ECO:0000256" key="4">
    <source>
        <dbReference type="ARBA" id="ARBA00022676"/>
    </source>
</evidence>
<evidence type="ECO:0000256" key="3">
    <source>
        <dbReference type="ARBA" id="ARBA00008661"/>
    </source>
</evidence>
<dbReference type="Gene3D" id="3.90.550.50">
    <property type="match status" value="1"/>
</dbReference>
<protein>
    <recommendedName>
        <fullName evidence="17">Protein-glucosylgalactosylhydroxylysine glucosidase</fullName>
        <ecNumber evidence="16">3.2.1.107</ecNumber>
    </recommendedName>
    <alternativeName>
        <fullName evidence="18">Acid trehalase-like protein 1</fullName>
    </alternativeName>
</protein>
<dbReference type="InterPro" id="IPR012341">
    <property type="entry name" value="6hp_glycosidase-like_sf"/>
</dbReference>
<comment type="subcellular location">
    <subcellularLocation>
        <location evidence="1">Golgi apparatus membrane</location>
        <topology evidence="1">Single-pass type II membrane protein</topology>
    </subcellularLocation>
</comment>
<keyword evidence="7" id="KW-0378">Hydrolase</keyword>
<evidence type="ECO:0000256" key="16">
    <source>
        <dbReference type="ARBA" id="ARBA00066430"/>
    </source>
</evidence>
<keyword evidence="5" id="KW-0808">Transferase</keyword>
<dbReference type="Gene3D" id="1.50.10.10">
    <property type="match status" value="1"/>
</dbReference>
<sequence length="681" mass="79641">FPWESARTGVDVTPDCCPEVRLYQMHITGDISFAARQYISATYDLDWLRSQEDLGGTLVHETARFWASRAVYNEKRQQYEILNVLPPDEDAQPNKNNSVYTNAIASLSIDLADKVSCITNENVPSQWLDISKNLYFPFNAESQYHLEYDNFDIKNTTIKQADVVLLGFPLMWPMNEAVRRNDLLLYENLTRDDGPAMTWSMHAVGFIELNDMQKAEQLFKKSYETYVREPFNVWTEARAGVGAVNFITGVGGFLQSLLFGYGGLRLKFDQFEFYPQLPPDSKEMVYCGLKYLGSILNLKVNIDQYELHVIELNEENEINYEYAENNGKLTVLLSLYLFVLIALFWPQLHLFISTDHNAGQILSSQHVDSAASHTSVPLSMIRSSQIVNPHDFDYIINPGSSGICSDHNELLLLVYVHSSPANFKRREAIRLTWAQQVLFPNLRVVFMLGATENVEIMQQIKFEHSLYNDIVQENFIDSYKNLTYKGIMALKWISLYCKNVSYILKTDDDIIINMFVVLHHLSLITYEYPQERWRSSVACLLWTHMKVMRDKTSKWYLSKDEYPQDYFSSYCSGSAYFITRDLIDEFYDTSLYVKYFWVDDYYITGLLPRNSRRYVTYHFLNSIYIINVDLVEERFLKQIDQLVFGHMPKSINKIYQLWTLIEKTQIEKRNTMREKYRLKHI</sequence>
<dbReference type="InterPro" id="IPR005195">
    <property type="entry name" value="Glyco_hydro_65_M"/>
</dbReference>
<dbReference type="AlphaFoldDB" id="A0A813UUA6"/>
<evidence type="ECO:0000256" key="9">
    <source>
        <dbReference type="ARBA" id="ARBA00022989"/>
    </source>
</evidence>
<keyword evidence="13" id="KW-0326">Glycosidase</keyword>
<keyword evidence="6 19" id="KW-0812">Transmembrane</keyword>
<evidence type="ECO:0000256" key="13">
    <source>
        <dbReference type="ARBA" id="ARBA00023295"/>
    </source>
</evidence>
<feature type="non-terminal residue" evidence="21">
    <location>
        <position position="1"/>
    </location>
</feature>
<dbReference type="InterPro" id="IPR002659">
    <property type="entry name" value="Glyco_trans_31"/>
</dbReference>
<evidence type="ECO:0000256" key="10">
    <source>
        <dbReference type="ARBA" id="ARBA00023034"/>
    </source>
</evidence>
<evidence type="ECO:0000256" key="5">
    <source>
        <dbReference type="ARBA" id="ARBA00022679"/>
    </source>
</evidence>
<evidence type="ECO:0000256" key="12">
    <source>
        <dbReference type="ARBA" id="ARBA00023180"/>
    </source>
</evidence>
<dbReference type="GO" id="GO:0000139">
    <property type="term" value="C:Golgi membrane"/>
    <property type="evidence" value="ECO:0007669"/>
    <property type="project" value="UniProtKB-SubCell"/>
</dbReference>
<dbReference type="Proteomes" id="UP000663829">
    <property type="component" value="Unassembled WGS sequence"/>
</dbReference>
<evidence type="ECO:0000256" key="8">
    <source>
        <dbReference type="ARBA" id="ARBA00022968"/>
    </source>
</evidence>
<dbReference type="EC" id="3.2.1.107" evidence="16"/>
<evidence type="ECO:0000256" key="17">
    <source>
        <dbReference type="ARBA" id="ARBA00071505"/>
    </source>
</evidence>
<dbReference type="EMBL" id="CAJNOQ010000681">
    <property type="protein sequence ID" value="CAF0827494.1"/>
    <property type="molecule type" value="Genomic_DNA"/>
</dbReference>
<comment type="similarity">
    <text evidence="3">Belongs to the glycosyltransferase 31 family.</text>
</comment>
<evidence type="ECO:0000256" key="14">
    <source>
        <dbReference type="ARBA" id="ARBA00051415"/>
    </source>
</evidence>
<comment type="function">
    <text evidence="15">Catalyzes the hydrolysis of glucose from the disaccharide unit linked to hydroxylysine residues of collagen and collagen-like proteins.</text>
</comment>
<dbReference type="Pfam" id="PF03632">
    <property type="entry name" value="Glyco_hydro_65m"/>
    <property type="match status" value="1"/>
</dbReference>
<dbReference type="InterPro" id="IPR008928">
    <property type="entry name" value="6-hairpin_glycosidase_sf"/>
</dbReference>
<dbReference type="GO" id="GO:0016758">
    <property type="term" value="F:hexosyltransferase activity"/>
    <property type="evidence" value="ECO:0007669"/>
    <property type="project" value="InterPro"/>
</dbReference>
<accession>A0A813UUA6</accession>
<evidence type="ECO:0000256" key="15">
    <source>
        <dbReference type="ARBA" id="ARBA00053339"/>
    </source>
</evidence>
<evidence type="ECO:0000256" key="19">
    <source>
        <dbReference type="SAM" id="Phobius"/>
    </source>
</evidence>
<feature type="transmembrane region" description="Helical" evidence="19">
    <location>
        <begin position="329"/>
        <end position="348"/>
    </location>
</feature>
<proteinExistence type="inferred from homology"/>
<reference evidence="21" key="1">
    <citation type="submission" date="2021-02" db="EMBL/GenBank/DDBJ databases">
        <authorList>
            <person name="Nowell W R."/>
        </authorList>
    </citation>
    <scope>NUCLEOTIDE SEQUENCE</scope>
</reference>
<dbReference type="Pfam" id="PF01762">
    <property type="entry name" value="Galactosyl_T"/>
    <property type="match status" value="1"/>
</dbReference>
<evidence type="ECO:0000256" key="1">
    <source>
        <dbReference type="ARBA" id="ARBA00004323"/>
    </source>
</evidence>
<evidence type="ECO:0000256" key="2">
    <source>
        <dbReference type="ARBA" id="ARBA00006768"/>
    </source>
</evidence>
<evidence type="ECO:0000313" key="23">
    <source>
        <dbReference type="Proteomes" id="UP000663829"/>
    </source>
</evidence>
<comment type="similarity">
    <text evidence="2">Belongs to the glycosyl hydrolase 65 family.</text>
</comment>
<gene>
    <name evidence="21" type="ORF">GPM918_LOCUS4875</name>
    <name evidence="22" type="ORF">SRO942_LOCUS4858</name>
</gene>
<evidence type="ECO:0000259" key="20">
    <source>
        <dbReference type="Pfam" id="PF03632"/>
    </source>
</evidence>
<evidence type="ECO:0000256" key="6">
    <source>
        <dbReference type="ARBA" id="ARBA00022692"/>
    </source>
</evidence>
<comment type="catalytic activity">
    <reaction evidence="14">
        <text>(5R)-5-O-[alpha-D-glucosyl-(1-&gt;2)-beta-D-galactosyl]-5-hydroxy-L-lysyl-[collagen] + H2O = (5R)-5-O-(beta-D-galactosyl)-5-hydroxy-L-lysyl-[collagen] + D-glucose</text>
        <dbReference type="Rhea" id="RHEA:11068"/>
        <dbReference type="Rhea" id="RHEA-COMP:12753"/>
        <dbReference type="Rhea" id="RHEA-COMP:12754"/>
        <dbReference type="ChEBI" id="CHEBI:4167"/>
        <dbReference type="ChEBI" id="CHEBI:15377"/>
        <dbReference type="ChEBI" id="CHEBI:133443"/>
        <dbReference type="ChEBI" id="CHEBI:133452"/>
        <dbReference type="EC" id="3.2.1.107"/>
    </reaction>
</comment>